<dbReference type="OrthoDB" id="10565428at2759"/>
<reference evidence="2 3" key="2">
    <citation type="journal article" date="2013" name="PLoS Genet.">
        <title>Comparative genome structure, secondary metabolite, and effector coding capacity across Cochliobolus pathogens.</title>
        <authorList>
            <person name="Condon B.J."/>
            <person name="Leng Y."/>
            <person name="Wu D."/>
            <person name="Bushley K.E."/>
            <person name="Ohm R.A."/>
            <person name="Otillar R."/>
            <person name="Martin J."/>
            <person name="Schackwitz W."/>
            <person name="Grimwood J."/>
            <person name="MohdZainudin N."/>
            <person name="Xue C."/>
            <person name="Wang R."/>
            <person name="Manning V.A."/>
            <person name="Dhillon B."/>
            <person name="Tu Z.J."/>
            <person name="Steffenson B.J."/>
            <person name="Salamov A."/>
            <person name="Sun H."/>
            <person name="Lowry S."/>
            <person name="LaButti K."/>
            <person name="Han J."/>
            <person name="Copeland A."/>
            <person name="Lindquist E."/>
            <person name="Barry K."/>
            <person name="Schmutz J."/>
            <person name="Baker S.E."/>
            <person name="Ciuffetti L.M."/>
            <person name="Grigoriev I.V."/>
            <person name="Zhong S."/>
            <person name="Turgeon B.G."/>
        </authorList>
    </citation>
    <scope>NUCLEOTIDE SEQUENCE [LARGE SCALE GENOMIC DNA]</scope>
    <source>
        <strain evidence="3">28A</strain>
    </source>
</reference>
<dbReference type="Proteomes" id="UP000016935">
    <property type="component" value="Unassembled WGS sequence"/>
</dbReference>
<evidence type="ECO:0000256" key="1">
    <source>
        <dbReference type="SAM" id="MobiDB-lite"/>
    </source>
</evidence>
<proteinExistence type="predicted"/>
<dbReference type="GeneID" id="19403970"/>
<dbReference type="RefSeq" id="XP_008030136.1">
    <property type="nucleotide sequence ID" value="XM_008031945.1"/>
</dbReference>
<dbReference type="HOGENOM" id="CLU_452103_0_0_1"/>
<reference evidence="2 3" key="1">
    <citation type="journal article" date="2012" name="PLoS Pathog.">
        <title>Diverse lifestyles and strategies of plant pathogenesis encoded in the genomes of eighteen Dothideomycetes fungi.</title>
        <authorList>
            <person name="Ohm R.A."/>
            <person name="Feau N."/>
            <person name="Henrissat B."/>
            <person name="Schoch C.L."/>
            <person name="Horwitz B.A."/>
            <person name="Barry K.W."/>
            <person name="Condon B.J."/>
            <person name="Copeland A.C."/>
            <person name="Dhillon B."/>
            <person name="Glaser F."/>
            <person name="Hesse C.N."/>
            <person name="Kosti I."/>
            <person name="LaButti K."/>
            <person name="Lindquist E.A."/>
            <person name="Lucas S."/>
            <person name="Salamov A.A."/>
            <person name="Bradshaw R.E."/>
            <person name="Ciuffetti L."/>
            <person name="Hamelin R.C."/>
            <person name="Kema G.H.J."/>
            <person name="Lawrence C."/>
            <person name="Scott J.A."/>
            <person name="Spatafora J.W."/>
            <person name="Turgeon B.G."/>
            <person name="de Wit P.J.G.M."/>
            <person name="Zhong S."/>
            <person name="Goodwin S.B."/>
            <person name="Grigoriev I.V."/>
        </authorList>
    </citation>
    <scope>NUCLEOTIDE SEQUENCE [LARGE SCALE GENOMIC DNA]</scope>
    <source>
        <strain evidence="3">28A</strain>
    </source>
</reference>
<evidence type="ECO:0000313" key="3">
    <source>
        <dbReference type="Proteomes" id="UP000016935"/>
    </source>
</evidence>
<keyword evidence="3" id="KW-1185">Reference proteome</keyword>
<organism evidence="2 3">
    <name type="scientific">Exserohilum turcicum (strain 28A)</name>
    <name type="common">Northern leaf blight fungus</name>
    <name type="synonym">Setosphaeria turcica</name>
    <dbReference type="NCBI Taxonomy" id="671987"/>
    <lineage>
        <taxon>Eukaryota</taxon>
        <taxon>Fungi</taxon>
        <taxon>Dikarya</taxon>
        <taxon>Ascomycota</taxon>
        <taxon>Pezizomycotina</taxon>
        <taxon>Dothideomycetes</taxon>
        <taxon>Pleosporomycetidae</taxon>
        <taxon>Pleosporales</taxon>
        <taxon>Pleosporineae</taxon>
        <taxon>Pleosporaceae</taxon>
        <taxon>Exserohilum</taxon>
    </lineage>
</organism>
<feature type="region of interest" description="Disordered" evidence="1">
    <location>
        <begin position="575"/>
        <end position="604"/>
    </location>
</feature>
<accession>R0I9W4</accession>
<protein>
    <submittedName>
        <fullName evidence="2">Uncharacterized protein</fullName>
    </submittedName>
</protein>
<dbReference type="EMBL" id="KB908855">
    <property type="protein sequence ID" value="EOA82260.1"/>
    <property type="molecule type" value="Genomic_DNA"/>
</dbReference>
<name>R0I9W4_EXST2</name>
<dbReference type="AlphaFoldDB" id="R0I9W4"/>
<feature type="compositionally biased region" description="Basic and acidic residues" evidence="1">
    <location>
        <begin position="575"/>
        <end position="584"/>
    </location>
</feature>
<gene>
    <name evidence="2" type="ORF">SETTUDRAFT_34989</name>
</gene>
<evidence type="ECO:0000313" key="2">
    <source>
        <dbReference type="EMBL" id="EOA82260.1"/>
    </source>
</evidence>
<sequence>MALEKKNTIVVGKHRKLLIYTAAAMRLEVDMKLYDTMASSRKPEVQYTLIQLRELLPQAIGDISKDDFKNQIPTHLFGESINKTFKGKTVQQVLEMARDLQKSLSLLVQQYPIDQDPTWYRQYYGMEFRSMAVTAVPVGFLPAKPNEIHHILVYARADTKDNITFVDSVHRHVRIQDIYFFGKARELDYVSEAKYRRDVGMALSRMHRMNPAPASFAEIDMVRNDLRRVPVLVKEIKIRGELGNISNQEMEFYQERRNDLRGSVLGIVQPFLRVIEGDERAFLALIVRSMAILRGIMDTSEEAATRISSGSTDRWLWITMRQAVNLTHAEPTFRVWHTQDDWIKWAIEEANPTSGWNDIMTLCPAAASEPFQTPTDSRRTLLLGYLSYQYAPNPTSKRVFRRLEPIWTTSYVKCMQELYPSTVKHRPPPVVSQIPETIPPLKNGNLDRDFMTTHYNNLVSIYADGRPEGALYIILNLLHEIHNAVLKGNQSRFGYLVSLYNKWSENGSLEVSMGTHGLTHAHEEQLRNDYLRSQNKLPLGTSVYTHESPKEALRRRAGKKLRDNRIRMDPTTYELLDKDGRHPVPTDPSHGLGLGALTNEKSEH</sequence>